<dbReference type="Gene3D" id="3.40.50.1820">
    <property type="entry name" value="alpha/beta hydrolase"/>
    <property type="match status" value="2"/>
</dbReference>
<gene>
    <name evidence="3" type="ORF">SNE34_06665</name>
</gene>
<evidence type="ECO:0000256" key="1">
    <source>
        <dbReference type="SAM" id="MobiDB-lite"/>
    </source>
</evidence>
<dbReference type="PANTHER" id="PTHR48098:SF6">
    <property type="entry name" value="FERRI-BACILLIBACTIN ESTERASE BESA"/>
    <property type="match status" value="1"/>
</dbReference>
<evidence type="ECO:0000313" key="4">
    <source>
        <dbReference type="Proteomes" id="UP001355056"/>
    </source>
</evidence>
<reference evidence="3 4" key="1">
    <citation type="journal article" date="2016" name="Int. J. Syst. Evol. Microbiol.">
        <title>Lysobacter erysipheiresistens sp. nov., an antagonist of powdery mildew, isolated from tobacco-cultivated soil.</title>
        <authorList>
            <person name="Xie B."/>
            <person name="Li T."/>
            <person name="Lin X."/>
            <person name="Wang C.J."/>
            <person name="Chen Y.J."/>
            <person name="Liu W.J."/>
            <person name="Zhao Z.W."/>
        </authorList>
    </citation>
    <scope>NUCLEOTIDE SEQUENCE [LARGE SCALE GENOMIC DNA]</scope>
    <source>
        <strain evidence="3 4">RS-LYSO-3</strain>
    </source>
</reference>
<sequence>MASMLLALFFALPAMAAQPATIETLHLDAPAFAPGQVEVAIHLPPDYDATGARAYPVLYLNDGQDAEAVHLADTLARLHADGSIQPVIVVAIHMLPDRMGTYGLSDRKAGHAIVSQTKYGPVGARAHDYSEWVAHTLVPYVDAHYRTNPTPGARAILGWSLGALNAFNLGWQYPDVFGRIGAFSPSFWISADRGDVESVQRTRLAQAMVGSSEPRHGLKFFFAVGTDEDGDDRDGDGVNDPIDDTRDLIDGYTAPDSHRMRGLVDLGYRSDPDRDGGVTRADIAYLSLPDGEHNQAAWARMLPHFLTWAYGKRAPALEATGRVDSWQEVSSAHVAPRNVDVWLPPSYGDDPTKRYPVLYMHDGQNLFDPALSYTGVDWGVDEAMTRLIEEGAVREAIVVGIWNTPRRFQEYMPRKPVTGDALPSGVDGVPPLPTADIASDAYLRFLVDELKPWIDATYRTRPGRDDTFVMGSSMGGLISLYAAAEYPEVFGGVGTLSTHWPVGDGIVIDWLAEHLPDPATHRLYFDHGTTTLDAGYAPYQQRMDERVRAVGYVEGDNWSTRVFEGAGHNEAAWRERIEIPLKFLLGD</sequence>
<feature type="region of interest" description="Disordered" evidence="1">
    <location>
        <begin position="230"/>
        <end position="251"/>
    </location>
</feature>
<name>A0ABU7YXM9_9GAMM</name>
<dbReference type="RefSeq" id="WP_332615920.1">
    <property type="nucleotide sequence ID" value="NZ_JAXGFP010000003.1"/>
</dbReference>
<accession>A0ABU7YXM9</accession>
<dbReference type="InterPro" id="IPR050583">
    <property type="entry name" value="Mycobacterial_A85_antigen"/>
</dbReference>
<dbReference type="Pfam" id="PF00756">
    <property type="entry name" value="Esterase"/>
    <property type="match status" value="2"/>
</dbReference>
<keyword evidence="2" id="KW-0732">Signal</keyword>
<evidence type="ECO:0000256" key="2">
    <source>
        <dbReference type="SAM" id="SignalP"/>
    </source>
</evidence>
<keyword evidence="4" id="KW-1185">Reference proteome</keyword>
<dbReference type="EMBL" id="JAXGFP010000003">
    <property type="protein sequence ID" value="MEG3183687.1"/>
    <property type="molecule type" value="Genomic_DNA"/>
</dbReference>
<dbReference type="Proteomes" id="UP001355056">
    <property type="component" value="Unassembled WGS sequence"/>
</dbReference>
<protein>
    <submittedName>
        <fullName evidence="3">Alpha/beta hydrolase-fold protein</fullName>
    </submittedName>
</protein>
<organism evidence="3 4">
    <name type="scientific">Novilysobacter erysipheiresistens</name>
    <dbReference type="NCBI Taxonomy" id="1749332"/>
    <lineage>
        <taxon>Bacteria</taxon>
        <taxon>Pseudomonadati</taxon>
        <taxon>Pseudomonadota</taxon>
        <taxon>Gammaproteobacteria</taxon>
        <taxon>Lysobacterales</taxon>
        <taxon>Lysobacteraceae</taxon>
        <taxon>Novilysobacter</taxon>
    </lineage>
</organism>
<dbReference type="InterPro" id="IPR000801">
    <property type="entry name" value="Esterase-like"/>
</dbReference>
<comment type="caution">
    <text evidence="3">The sequence shown here is derived from an EMBL/GenBank/DDBJ whole genome shotgun (WGS) entry which is preliminary data.</text>
</comment>
<evidence type="ECO:0000313" key="3">
    <source>
        <dbReference type="EMBL" id="MEG3183687.1"/>
    </source>
</evidence>
<feature type="chain" id="PRO_5046002079" evidence="2">
    <location>
        <begin position="17"/>
        <end position="587"/>
    </location>
</feature>
<proteinExistence type="predicted"/>
<dbReference type="InterPro" id="IPR029058">
    <property type="entry name" value="AB_hydrolase_fold"/>
</dbReference>
<feature type="signal peptide" evidence="2">
    <location>
        <begin position="1"/>
        <end position="16"/>
    </location>
</feature>
<keyword evidence="3" id="KW-0378">Hydrolase</keyword>
<dbReference type="GO" id="GO:0016787">
    <property type="term" value="F:hydrolase activity"/>
    <property type="evidence" value="ECO:0007669"/>
    <property type="project" value="UniProtKB-KW"/>
</dbReference>
<dbReference type="PANTHER" id="PTHR48098">
    <property type="entry name" value="ENTEROCHELIN ESTERASE-RELATED"/>
    <property type="match status" value="1"/>
</dbReference>
<dbReference type="SUPFAM" id="SSF53474">
    <property type="entry name" value="alpha/beta-Hydrolases"/>
    <property type="match status" value="2"/>
</dbReference>